<evidence type="ECO:0000256" key="5">
    <source>
        <dbReference type="SAM" id="MobiDB-lite"/>
    </source>
</evidence>
<gene>
    <name evidence="7" type="ORF">Nepgr_033209</name>
</gene>
<dbReference type="PROSITE" id="PS51519">
    <property type="entry name" value="RWP_RK"/>
    <property type="match status" value="1"/>
</dbReference>
<feature type="region of interest" description="Disordered" evidence="5">
    <location>
        <begin position="65"/>
        <end position="89"/>
    </location>
</feature>
<keyword evidence="3" id="KW-0804">Transcription</keyword>
<keyword evidence="8" id="KW-1185">Reference proteome</keyword>
<keyword evidence="2" id="KW-0238">DNA-binding</keyword>
<sequence>MEIIDVPKIDNLDLNIESNNISSPTNSIPVHKTLNGGLLASLDASSAPIMEDIDAVKDGGNIGGVGESHDAKFSSRNQQTKKMSESKRGKAEKHISLEVLQQYFAGSLKDAVKSLGVCPTTMKCICRQHGISRWPSHKVNKVNRSLSKLQRVIESVQGVNRQSPISLTSIPVTIGTISWPVNLNRANQQQSSGSILLEYTDERIELPSSRMSGGDGHGEQVTWELGDTPNGYKFGSGSREVSIGASTSHRLCQGSPTAKSIPPNGHFVSSFSTHHEGPIGGMLVEDARRSKDLRNWCPSAAPFFNQG</sequence>
<dbReference type="InterPro" id="IPR003035">
    <property type="entry name" value="RWP-RK_dom"/>
</dbReference>
<evidence type="ECO:0000256" key="1">
    <source>
        <dbReference type="ARBA" id="ARBA00023015"/>
    </source>
</evidence>
<accession>A0AAD3Y8V1</accession>
<feature type="domain" description="RWP-RK" evidence="6">
    <location>
        <begin position="81"/>
        <end position="162"/>
    </location>
</feature>
<dbReference type="Pfam" id="PF02042">
    <property type="entry name" value="RWP-RK"/>
    <property type="match status" value="1"/>
</dbReference>
<dbReference type="AlphaFoldDB" id="A0AAD3Y8V1"/>
<dbReference type="EMBL" id="BSYO01000040">
    <property type="protein sequence ID" value="GMH31366.1"/>
    <property type="molecule type" value="Genomic_DNA"/>
</dbReference>
<keyword evidence="1" id="KW-0805">Transcription regulation</keyword>
<dbReference type="PANTHER" id="PTHR32002">
    <property type="entry name" value="PROTEIN NLP8"/>
    <property type="match status" value="1"/>
</dbReference>
<evidence type="ECO:0000259" key="6">
    <source>
        <dbReference type="PROSITE" id="PS51519"/>
    </source>
</evidence>
<proteinExistence type="predicted"/>
<evidence type="ECO:0000256" key="3">
    <source>
        <dbReference type="ARBA" id="ARBA00023163"/>
    </source>
</evidence>
<evidence type="ECO:0000256" key="2">
    <source>
        <dbReference type="ARBA" id="ARBA00023125"/>
    </source>
</evidence>
<dbReference type="GO" id="GO:0003700">
    <property type="term" value="F:DNA-binding transcription factor activity"/>
    <property type="evidence" value="ECO:0007669"/>
    <property type="project" value="InterPro"/>
</dbReference>
<comment type="caution">
    <text evidence="7">The sequence shown here is derived from an EMBL/GenBank/DDBJ whole genome shotgun (WGS) entry which is preliminary data.</text>
</comment>
<organism evidence="7 8">
    <name type="scientific">Nepenthes gracilis</name>
    <name type="common">Slender pitcher plant</name>
    <dbReference type="NCBI Taxonomy" id="150966"/>
    <lineage>
        <taxon>Eukaryota</taxon>
        <taxon>Viridiplantae</taxon>
        <taxon>Streptophyta</taxon>
        <taxon>Embryophyta</taxon>
        <taxon>Tracheophyta</taxon>
        <taxon>Spermatophyta</taxon>
        <taxon>Magnoliopsida</taxon>
        <taxon>eudicotyledons</taxon>
        <taxon>Gunneridae</taxon>
        <taxon>Pentapetalae</taxon>
        <taxon>Caryophyllales</taxon>
        <taxon>Nepenthaceae</taxon>
        <taxon>Nepenthes</taxon>
    </lineage>
</organism>
<dbReference type="PANTHER" id="PTHR32002:SF35">
    <property type="entry name" value="PROTEIN NLP6"/>
    <property type="match status" value="1"/>
</dbReference>
<evidence type="ECO:0000313" key="8">
    <source>
        <dbReference type="Proteomes" id="UP001279734"/>
    </source>
</evidence>
<reference evidence="7" key="1">
    <citation type="submission" date="2023-05" db="EMBL/GenBank/DDBJ databases">
        <title>Nepenthes gracilis genome sequencing.</title>
        <authorList>
            <person name="Fukushima K."/>
        </authorList>
    </citation>
    <scope>NUCLEOTIDE SEQUENCE</scope>
    <source>
        <strain evidence="7">SING2019-196</strain>
    </source>
</reference>
<protein>
    <recommendedName>
        <fullName evidence="6">RWP-RK domain-containing protein</fullName>
    </recommendedName>
</protein>
<name>A0AAD3Y8V1_NEPGR</name>
<evidence type="ECO:0000313" key="7">
    <source>
        <dbReference type="EMBL" id="GMH31366.1"/>
    </source>
</evidence>
<evidence type="ECO:0000256" key="4">
    <source>
        <dbReference type="ARBA" id="ARBA00023242"/>
    </source>
</evidence>
<dbReference type="InterPro" id="IPR045012">
    <property type="entry name" value="NLP"/>
</dbReference>
<dbReference type="Proteomes" id="UP001279734">
    <property type="component" value="Unassembled WGS sequence"/>
</dbReference>
<keyword evidence="4" id="KW-0539">Nucleus</keyword>
<dbReference type="GO" id="GO:0003677">
    <property type="term" value="F:DNA binding"/>
    <property type="evidence" value="ECO:0007669"/>
    <property type="project" value="UniProtKB-KW"/>
</dbReference>